<comment type="similarity">
    <text evidence="6">Belongs to the TPP enzyme family. MenD subfamily.</text>
</comment>
<dbReference type="CDD" id="cd07037">
    <property type="entry name" value="TPP_PYR_MenD"/>
    <property type="match status" value="1"/>
</dbReference>
<name>A0A3D9SX20_9ACTN</name>
<dbReference type="HAMAP" id="MF_01659">
    <property type="entry name" value="MenD"/>
    <property type="match status" value="1"/>
</dbReference>
<dbReference type="RefSeq" id="WP_116025548.1">
    <property type="nucleotide sequence ID" value="NZ_QTTT01000001.1"/>
</dbReference>
<comment type="subunit">
    <text evidence="6">Homodimer.</text>
</comment>
<evidence type="ECO:0000256" key="1">
    <source>
        <dbReference type="ARBA" id="ARBA00022679"/>
    </source>
</evidence>
<dbReference type="AlphaFoldDB" id="A0A3D9SX20"/>
<dbReference type="GO" id="GO:0030976">
    <property type="term" value="F:thiamine pyrophosphate binding"/>
    <property type="evidence" value="ECO:0007669"/>
    <property type="project" value="UniProtKB-UniRule"/>
</dbReference>
<dbReference type="EC" id="2.2.1.9" evidence="6"/>
<evidence type="ECO:0000256" key="3">
    <source>
        <dbReference type="ARBA" id="ARBA00022842"/>
    </source>
</evidence>
<dbReference type="GO" id="GO:0000287">
    <property type="term" value="F:magnesium ion binding"/>
    <property type="evidence" value="ECO:0007669"/>
    <property type="project" value="UniProtKB-UniRule"/>
</dbReference>
<dbReference type="CDD" id="cd02009">
    <property type="entry name" value="TPP_SHCHC_synthase"/>
    <property type="match status" value="1"/>
</dbReference>
<dbReference type="InterPro" id="IPR012001">
    <property type="entry name" value="Thiamin_PyroP_enz_TPP-bd_dom"/>
</dbReference>
<dbReference type="InterPro" id="IPR029061">
    <property type="entry name" value="THDP-binding"/>
</dbReference>
<proteinExistence type="inferred from homology"/>
<keyword evidence="6" id="KW-0474">Menaquinone biosynthesis</keyword>
<dbReference type="GO" id="GO:0070204">
    <property type="term" value="F:2-succinyl-5-enolpyruvyl-6-hydroxy-3-cyclohexene-1-carboxylic-acid synthase activity"/>
    <property type="evidence" value="ECO:0007669"/>
    <property type="project" value="UniProtKB-UniRule"/>
</dbReference>
<keyword evidence="3 6" id="KW-0460">Magnesium</keyword>
<dbReference type="PIRSF" id="PIRSF004983">
    <property type="entry name" value="MenD"/>
    <property type="match status" value="1"/>
</dbReference>
<comment type="cofactor">
    <cofactor evidence="6">
        <name>Mg(2+)</name>
        <dbReference type="ChEBI" id="CHEBI:18420"/>
    </cofactor>
    <cofactor evidence="6">
        <name>Mn(2+)</name>
        <dbReference type="ChEBI" id="CHEBI:29035"/>
    </cofactor>
</comment>
<dbReference type="UniPathway" id="UPA00079"/>
<accession>A0A3D9SX20</accession>
<reference evidence="8 9" key="1">
    <citation type="submission" date="2018-08" db="EMBL/GenBank/DDBJ databases">
        <title>Sequencing the genomes of 1000 actinobacteria strains.</title>
        <authorList>
            <person name="Klenk H.-P."/>
        </authorList>
    </citation>
    <scope>NUCLEOTIDE SEQUENCE [LARGE SCALE GENOMIC DNA]</scope>
    <source>
        <strain evidence="8 9">DSM 43927</strain>
    </source>
</reference>
<evidence type="ECO:0000259" key="7">
    <source>
        <dbReference type="Pfam" id="PF02776"/>
    </source>
</evidence>
<dbReference type="Proteomes" id="UP000256661">
    <property type="component" value="Unassembled WGS sequence"/>
</dbReference>
<dbReference type="Pfam" id="PF02776">
    <property type="entry name" value="TPP_enzyme_N"/>
    <property type="match status" value="1"/>
</dbReference>
<dbReference type="Gene3D" id="3.40.50.970">
    <property type="match status" value="2"/>
</dbReference>
<comment type="function">
    <text evidence="6">Catalyzes the thiamine diphosphate-dependent decarboxylation of 2-oxoglutarate and the subsequent addition of the resulting succinic semialdehyde-thiamine pyrophosphate anion to isochorismate to yield 2-succinyl-5-enolpyruvyl-6-hydroxy-3-cyclohexene-1-carboxylate (SEPHCHC).</text>
</comment>
<evidence type="ECO:0000256" key="4">
    <source>
        <dbReference type="ARBA" id="ARBA00023052"/>
    </source>
</evidence>
<comment type="catalytic activity">
    <reaction evidence="6">
        <text>isochorismate + 2-oxoglutarate + H(+) = 5-enolpyruvoyl-6-hydroxy-2-succinyl-cyclohex-3-ene-1-carboxylate + CO2</text>
        <dbReference type="Rhea" id="RHEA:25593"/>
        <dbReference type="ChEBI" id="CHEBI:15378"/>
        <dbReference type="ChEBI" id="CHEBI:16526"/>
        <dbReference type="ChEBI" id="CHEBI:16810"/>
        <dbReference type="ChEBI" id="CHEBI:29780"/>
        <dbReference type="ChEBI" id="CHEBI:58818"/>
        <dbReference type="EC" id="2.2.1.9"/>
    </reaction>
</comment>
<dbReference type="NCBIfam" id="TIGR00173">
    <property type="entry name" value="menD"/>
    <property type="match status" value="1"/>
</dbReference>
<evidence type="ECO:0000256" key="5">
    <source>
        <dbReference type="ARBA" id="ARBA00023211"/>
    </source>
</evidence>
<comment type="caution">
    <text evidence="8">The sequence shown here is derived from an EMBL/GenBank/DDBJ whole genome shotgun (WGS) entry which is preliminary data.</text>
</comment>
<evidence type="ECO:0000313" key="9">
    <source>
        <dbReference type="Proteomes" id="UP000256661"/>
    </source>
</evidence>
<evidence type="ECO:0000256" key="2">
    <source>
        <dbReference type="ARBA" id="ARBA00022723"/>
    </source>
</evidence>
<comment type="pathway">
    <text evidence="6">Quinol/quinone metabolism; menaquinone biosynthesis.</text>
</comment>
<feature type="domain" description="Thiamine pyrophosphate enzyme N-terminal TPP-binding" evidence="7">
    <location>
        <begin position="7"/>
        <end position="124"/>
    </location>
</feature>
<dbReference type="GO" id="GO:0009234">
    <property type="term" value="P:menaquinone biosynthetic process"/>
    <property type="evidence" value="ECO:0007669"/>
    <property type="project" value="UniProtKB-UniRule"/>
</dbReference>
<gene>
    <name evidence="6" type="primary">menD</name>
    <name evidence="8" type="ORF">DFJ69_5924</name>
</gene>
<dbReference type="SUPFAM" id="SSF52518">
    <property type="entry name" value="Thiamin diphosphate-binding fold (THDP-binding)"/>
    <property type="match status" value="2"/>
</dbReference>
<organism evidence="8 9">
    <name type="scientific">Thermomonospora umbrina</name>
    <dbReference type="NCBI Taxonomy" id="111806"/>
    <lineage>
        <taxon>Bacteria</taxon>
        <taxon>Bacillati</taxon>
        <taxon>Actinomycetota</taxon>
        <taxon>Actinomycetes</taxon>
        <taxon>Streptosporangiales</taxon>
        <taxon>Thermomonosporaceae</taxon>
        <taxon>Thermomonospora</taxon>
    </lineage>
</organism>
<comment type="cofactor">
    <cofactor evidence="6">
        <name>thiamine diphosphate</name>
        <dbReference type="ChEBI" id="CHEBI:58937"/>
    </cofactor>
    <text evidence="6">Binds 1 thiamine pyrophosphate per subunit.</text>
</comment>
<keyword evidence="5 6" id="KW-0464">Manganese</keyword>
<dbReference type="InterPro" id="IPR004433">
    <property type="entry name" value="MenaQ_synth_MenD"/>
</dbReference>
<keyword evidence="2 6" id="KW-0479">Metal-binding</keyword>
<dbReference type="EMBL" id="QTTT01000001">
    <property type="protein sequence ID" value="REF00389.1"/>
    <property type="molecule type" value="Genomic_DNA"/>
</dbReference>
<evidence type="ECO:0000313" key="8">
    <source>
        <dbReference type="EMBL" id="REF00389.1"/>
    </source>
</evidence>
<keyword evidence="9" id="KW-1185">Reference proteome</keyword>
<evidence type="ECO:0000256" key="6">
    <source>
        <dbReference type="HAMAP-Rule" id="MF_01659"/>
    </source>
</evidence>
<protein>
    <recommendedName>
        <fullName evidence="6">2-succinyl-5-enolpyruvyl-6-hydroxy-3-cyclohexene-1-carboxylate synthase</fullName>
        <shortName evidence="6">SEPHCHC synthase</shortName>
        <ecNumber evidence="6">2.2.1.9</ecNumber>
    </recommendedName>
    <alternativeName>
        <fullName evidence="6">Menaquinone biosynthesis protein MenD</fullName>
    </alternativeName>
</protein>
<dbReference type="PANTHER" id="PTHR42916">
    <property type="entry name" value="2-SUCCINYL-5-ENOLPYRUVYL-6-HYDROXY-3-CYCLOHEXENE-1-CARBOXYLATE SYNTHASE"/>
    <property type="match status" value="1"/>
</dbReference>
<dbReference type="PANTHER" id="PTHR42916:SF1">
    <property type="entry name" value="PROTEIN PHYLLO, CHLOROPLASTIC"/>
    <property type="match status" value="1"/>
</dbReference>
<dbReference type="OrthoDB" id="9791859at2"/>
<keyword evidence="4 6" id="KW-0786">Thiamine pyrophosphate</keyword>
<dbReference type="GO" id="GO:0030145">
    <property type="term" value="F:manganese ion binding"/>
    <property type="evidence" value="ECO:0007669"/>
    <property type="project" value="UniProtKB-UniRule"/>
</dbReference>
<sequence length="561" mass="59871">MNPATALATVLVDELLRCGMTDVVLAPGSRSAPLALALHAVAKVGRLRLHVRVDERSASFLALGLAKRSGRPVALVCTSGTAAANFHPAVIEAHQSGVPLLVLTADRPPELRDTGANQTIDQMRLYGTAVRWSCEIGVPEDRPGMVAYWRSLVSRAWGLALAPSPGPVHLNAAFREPLIPDGDESWCEPLDGDATGAWTRVRAATPGSVLHVPPTRRGVLIVGDGAANVKRYVAAASMAGWPVLAEPSGNARYGDHALSSHHFLLGTPEFVERHRPEVVVTLGKPGLSRPLMGLLRRAEEHIVVGPDLTRWPDPVRSATQVAQDVEIPVVSGDDGWLRSWRTADLAATRAVDAVLDADDEVTEPRLARDLVASMPGGSLLFCAASMPIRDLDQTMRPRRGIRILANRGASGIDGLVSTAMGAALAHSGRSYALLGDLSFLHDQNGLILGPEEPRPDLAIVVVNNRGGGIFSLLPQAALEDPFERVFGTPHDVDLAYVAGAHRLPYTLLESAADLPKAISGQGLRIVEARTEREGNAALHARMRRAAQEAVRAVLGVQDRRT</sequence>
<dbReference type="Gene3D" id="3.40.50.1220">
    <property type="entry name" value="TPP-binding domain"/>
    <property type="match status" value="1"/>
</dbReference>
<comment type="pathway">
    <text evidence="6">Quinol/quinone metabolism; 1,4-dihydroxy-2-naphthoate biosynthesis; 1,4-dihydroxy-2-naphthoate from chorismate: step 2/7.</text>
</comment>
<keyword evidence="1 6" id="KW-0808">Transferase</keyword>
<dbReference type="UniPathway" id="UPA01057">
    <property type="reaction ID" value="UER00164"/>
</dbReference>